<dbReference type="InterPro" id="IPR012349">
    <property type="entry name" value="Split_barrel_FMN-bd"/>
</dbReference>
<sequence length="150" mass="15541">MTCSAVCSVSVDPPTLLVGIRAASPTLAAAVDSGHFAVNLLHAQGRECAELFASGAPHRFGAVSWRRSESGGGPHLVDAAHTVADCRIVQTVLVGGQQIVFGEVLRISELSAIEPLLYGFRRYAAWPEPSAGASEAIPPTPDGRPVPGTS</sequence>
<dbReference type="SMART" id="SM00903">
    <property type="entry name" value="Flavin_Reduct"/>
    <property type="match status" value="1"/>
</dbReference>
<reference evidence="5" key="1">
    <citation type="journal article" date="2019" name="Int. J. Syst. Evol. Microbiol.">
        <title>The Global Catalogue of Microorganisms (GCM) 10K type strain sequencing project: providing services to taxonomists for standard genome sequencing and annotation.</title>
        <authorList>
            <consortium name="The Broad Institute Genomics Platform"/>
            <consortium name="The Broad Institute Genome Sequencing Center for Infectious Disease"/>
            <person name="Wu L."/>
            <person name="Ma J."/>
        </authorList>
    </citation>
    <scope>NUCLEOTIDE SEQUENCE [LARGE SCALE GENOMIC DNA]</scope>
    <source>
        <strain evidence="5">JCM 16578</strain>
    </source>
</reference>
<evidence type="ECO:0000256" key="1">
    <source>
        <dbReference type="ARBA" id="ARBA00023002"/>
    </source>
</evidence>
<accession>A0ABP7L2N9</accession>
<evidence type="ECO:0000256" key="2">
    <source>
        <dbReference type="SAM" id="MobiDB-lite"/>
    </source>
</evidence>
<dbReference type="SUPFAM" id="SSF50475">
    <property type="entry name" value="FMN-binding split barrel"/>
    <property type="match status" value="1"/>
</dbReference>
<dbReference type="Gene3D" id="2.30.110.10">
    <property type="entry name" value="Electron Transport, Fmn-binding Protein, Chain A"/>
    <property type="match status" value="1"/>
</dbReference>
<dbReference type="PANTHER" id="PTHR30466">
    <property type="entry name" value="FLAVIN REDUCTASE"/>
    <property type="match status" value="1"/>
</dbReference>
<gene>
    <name evidence="4" type="ORF">GCM10022207_71340</name>
</gene>
<dbReference type="InterPro" id="IPR002563">
    <property type="entry name" value="Flavin_Rdtase-like_dom"/>
</dbReference>
<name>A0ABP7L2N9_9ACTN</name>
<dbReference type="EMBL" id="BAAAZA010000030">
    <property type="protein sequence ID" value="GAA3893203.1"/>
    <property type="molecule type" value="Genomic_DNA"/>
</dbReference>
<dbReference type="InterPro" id="IPR050268">
    <property type="entry name" value="NADH-dep_flavin_reductase"/>
</dbReference>
<evidence type="ECO:0000313" key="5">
    <source>
        <dbReference type="Proteomes" id="UP001501563"/>
    </source>
</evidence>
<dbReference type="PANTHER" id="PTHR30466:SF1">
    <property type="entry name" value="FMN REDUCTASE (NADH) RUTF"/>
    <property type="match status" value="1"/>
</dbReference>
<organism evidence="4 5">
    <name type="scientific">Streptomyces lannensis</name>
    <dbReference type="NCBI Taxonomy" id="766498"/>
    <lineage>
        <taxon>Bacteria</taxon>
        <taxon>Bacillati</taxon>
        <taxon>Actinomycetota</taxon>
        <taxon>Actinomycetes</taxon>
        <taxon>Kitasatosporales</taxon>
        <taxon>Streptomycetaceae</taxon>
        <taxon>Streptomyces</taxon>
    </lineage>
</organism>
<dbReference type="Proteomes" id="UP001501563">
    <property type="component" value="Unassembled WGS sequence"/>
</dbReference>
<feature type="region of interest" description="Disordered" evidence="2">
    <location>
        <begin position="130"/>
        <end position="150"/>
    </location>
</feature>
<comment type="caution">
    <text evidence="4">The sequence shown here is derived from an EMBL/GenBank/DDBJ whole genome shotgun (WGS) entry which is preliminary data.</text>
</comment>
<dbReference type="Pfam" id="PF01613">
    <property type="entry name" value="Flavin_Reduct"/>
    <property type="match status" value="1"/>
</dbReference>
<evidence type="ECO:0000313" key="4">
    <source>
        <dbReference type="EMBL" id="GAA3893203.1"/>
    </source>
</evidence>
<protein>
    <recommendedName>
        <fullName evidence="3">Flavin reductase like domain-containing protein</fullName>
    </recommendedName>
</protein>
<keyword evidence="1" id="KW-0560">Oxidoreductase</keyword>
<keyword evidence="5" id="KW-1185">Reference proteome</keyword>
<evidence type="ECO:0000259" key="3">
    <source>
        <dbReference type="SMART" id="SM00903"/>
    </source>
</evidence>
<feature type="domain" description="Flavin reductase like" evidence="3">
    <location>
        <begin position="1"/>
        <end position="125"/>
    </location>
</feature>
<proteinExistence type="predicted"/>